<name>A0AAD3NDI1_LATJO</name>
<keyword evidence="4 10" id="KW-1133">Transmembrane helix</keyword>
<feature type="transmembrane region" description="Helical" evidence="10">
    <location>
        <begin position="134"/>
        <end position="152"/>
    </location>
</feature>
<evidence type="ECO:0000256" key="8">
    <source>
        <dbReference type="ARBA" id="ARBA00023201"/>
    </source>
</evidence>
<feature type="transmembrane region" description="Helical" evidence="10">
    <location>
        <begin position="20"/>
        <end position="44"/>
    </location>
</feature>
<keyword evidence="2" id="KW-0813">Transport</keyword>
<evidence type="ECO:0000259" key="12">
    <source>
        <dbReference type="Pfam" id="PF16644"/>
    </source>
</evidence>
<protein>
    <submittedName>
        <fullName evidence="13">Sodium/hydrogen exchanger 2-like protein</fullName>
    </submittedName>
</protein>
<dbReference type="GO" id="GO:0098719">
    <property type="term" value="P:sodium ion import across plasma membrane"/>
    <property type="evidence" value="ECO:0007669"/>
    <property type="project" value="TreeGrafter"/>
</dbReference>
<dbReference type="Pfam" id="PF00999">
    <property type="entry name" value="Na_H_Exchanger"/>
    <property type="match status" value="1"/>
</dbReference>
<comment type="caution">
    <text evidence="13">The sequence shown here is derived from an EMBL/GenBank/DDBJ whole genome shotgun (WGS) entry which is preliminary data.</text>
</comment>
<keyword evidence="5" id="KW-0915">Sodium</keyword>
<keyword evidence="3 10" id="KW-0812">Transmembrane</keyword>
<evidence type="ECO:0000256" key="1">
    <source>
        <dbReference type="ARBA" id="ARBA00004141"/>
    </source>
</evidence>
<feature type="compositionally biased region" description="Low complexity" evidence="9">
    <location>
        <begin position="513"/>
        <end position="526"/>
    </location>
</feature>
<sequence>MFNFVAEMPVVEPVDVFLGVARFFVVGLGGMGFGILFGFAAAFTTRFTSKVREIEPLFIFMYSYLAYLVAELFAISSIMAIVTCALTMKYYVEENVSQRSCTTIRHVVKMLGSISETLIFFFLGVVTVTTEHEWNWGYILFTLLFAFVWRGLGKQRAGGYLCHDRGQVLFDRGVWQLFVTATIAIILFTVFLQGISIRPLIELINVRRTNRNLDTINVEIHCRLMEHTIAGIEDLCGQWSHFYWKDKFMKFNNRILRRILIRDSRAESSIVALYKKLELQNAMEILDQVSGDISAAPSIVSLYEEKKTSAKPKKKFMAADLRNMHDILSKNMYKIRQRTVAYTRKNALPNDSQTREILIRRHASIRRSLRPGSFQTAAVPRSHKYFSLPAGKSLDTKFPPQRLSYTDDQETMSEVAYPSRRSRFGQPVRSSSRAMMPLQRLDTLKEVPSVDVLNEGRNQSGRLGRGMSRTNSSYSDSRVPAPRRHFSSSADDDNGSADNLRNVHNEAEEQEEQQPPSSSPSPAWAAEPRDNATRNPLLRRPQWNPKKK</sequence>
<feature type="transmembrane region" description="Helical" evidence="10">
    <location>
        <begin position="173"/>
        <end position="195"/>
    </location>
</feature>
<keyword evidence="7 10" id="KW-0472">Membrane</keyword>
<feature type="domain" description="Sodium/hydrogen exchanger regulatory region" evidence="12">
    <location>
        <begin position="295"/>
        <end position="399"/>
    </location>
</feature>
<evidence type="ECO:0000256" key="5">
    <source>
        <dbReference type="ARBA" id="ARBA00023053"/>
    </source>
</evidence>
<evidence type="ECO:0000256" key="7">
    <source>
        <dbReference type="ARBA" id="ARBA00023136"/>
    </source>
</evidence>
<feature type="region of interest" description="Disordered" evidence="9">
    <location>
        <begin position="390"/>
        <end position="548"/>
    </location>
</feature>
<comment type="subcellular location">
    <subcellularLocation>
        <location evidence="1">Membrane</location>
        <topology evidence="1">Multi-pass membrane protein</topology>
    </subcellularLocation>
</comment>
<gene>
    <name evidence="13" type="ORF">AKAME5_002237300</name>
</gene>
<dbReference type="AlphaFoldDB" id="A0AAD3NDI1"/>
<proteinExistence type="predicted"/>
<evidence type="ECO:0000313" key="14">
    <source>
        <dbReference type="Proteomes" id="UP001279410"/>
    </source>
</evidence>
<keyword evidence="14" id="KW-1185">Reference proteome</keyword>
<dbReference type="PANTHER" id="PTHR10110:SF196">
    <property type="entry name" value="SODIUM_HYDROGEN EXCHANGER"/>
    <property type="match status" value="1"/>
</dbReference>
<dbReference type="EMBL" id="BRZM01000498">
    <property type="protein sequence ID" value="GLD71053.1"/>
    <property type="molecule type" value="Genomic_DNA"/>
</dbReference>
<evidence type="ECO:0000256" key="6">
    <source>
        <dbReference type="ARBA" id="ARBA00023065"/>
    </source>
</evidence>
<dbReference type="Proteomes" id="UP001279410">
    <property type="component" value="Unassembled WGS sequence"/>
</dbReference>
<evidence type="ECO:0000256" key="2">
    <source>
        <dbReference type="ARBA" id="ARBA00022448"/>
    </source>
</evidence>
<evidence type="ECO:0000256" key="10">
    <source>
        <dbReference type="SAM" id="Phobius"/>
    </source>
</evidence>
<reference evidence="13" key="1">
    <citation type="submission" date="2022-08" db="EMBL/GenBank/DDBJ databases">
        <title>Genome sequencing of akame (Lates japonicus).</title>
        <authorList>
            <person name="Hashiguchi Y."/>
            <person name="Takahashi H."/>
        </authorList>
    </citation>
    <scope>NUCLEOTIDE SEQUENCE</scope>
    <source>
        <strain evidence="13">Kochi</strain>
    </source>
</reference>
<feature type="transmembrane region" description="Helical" evidence="10">
    <location>
        <begin position="107"/>
        <end position="128"/>
    </location>
</feature>
<dbReference type="GO" id="GO:0051453">
    <property type="term" value="P:regulation of intracellular pH"/>
    <property type="evidence" value="ECO:0007669"/>
    <property type="project" value="TreeGrafter"/>
</dbReference>
<evidence type="ECO:0000256" key="3">
    <source>
        <dbReference type="ARBA" id="ARBA00022692"/>
    </source>
</evidence>
<dbReference type="InterPro" id="IPR006153">
    <property type="entry name" value="Cation/H_exchanger_TM"/>
</dbReference>
<dbReference type="GO" id="GO:0005886">
    <property type="term" value="C:plasma membrane"/>
    <property type="evidence" value="ECO:0007669"/>
    <property type="project" value="TreeGrafter"/>
</dbReference>
<dbReference type="Gene3D" id="6.10.250.2020">
    <property type="match status" value="1"/>
</dbReference>
<keyword evidence="8" id="KW-0739">Sodium transport</keyword>
<dbReference type="GO" id="GO:0015385">
    <property type="term" value="F:sodium:proton antiporter activity"/>
    <property type="evidence" value="ECO:0007669"/>
    <property type="project" value="InterPro"/>
</dbReference>
<dbReference type="InterPro" id="IPR032103">
    <property type="entry name" value="NHE_CaM-bd"/>
</dbReference>
<feature type="domain" description="Cation/H+ exchanger transmembrane" evidence="11">
    <location>
        <begin position="3"/>
        <end position="152"/>
    </location>
</feature>
<evidence type="ECO:0000259" key="11">
    <source>
        <dbReference type="Pfam" id="PF00999"/>
    </source>
</evidence>
<evidence type="ECO:0000256" key="9">
    <source>
        <dbReference type="SAM" id="MobiDB-lite"/>
    </source>
</evidence>
<feature type="transmembrane region" description="Helical" evidence="10">
    <location>
        <begin position="64"/>
        <end position="86"/>
    </location>
</feature>
<dbReference type="PANTHER" id="PTHR10110">
    <property type="entry name" value="SODIUM/HYDROGEN EXCHANGER"/>
    <property type="match status" value="1"/>
</dbReference>
<dbReference type="InterPro" id="IPR018422">
    <property type="entry name" value="Cation/H_exchanger_CPA1"/>
</dbReference>
<accession>A0AAD3NDI1</accession>
<evidence type="ECO:0000256" key="4">
    <source>
        <dbReference type="ARBA" id="ARBA00022989"/>
    </source>
</evidence>
<evidence type="ECO:0000313" key="13">
    <source>
        <dbReference type="EMBL" id="GLD71053.1"/>
    </source>
</evidence>
<dbReference type="Pfam" id="PF16644">
    <property type="entry name" value="NEXCaM_BD"/>
    <property type="match status" value="1"/>
</dbReference>
<dbReference type="GO" id="GO:0015386">
    <property type="term" value="F:potassium:proton antiporter activity"/>
    <property type="evidence" value="ECO:0007669"/>
    <property type="project" value="TreeGrafter"/>
</dbReference>
<organism evidence="13 14">
    <name type="scientific">Lates japonicus</name>
    <name type="common">Japanese lates</name>
    <dbReference type="NCBI Taxonomy" id="270547"/>
    <lineage>
        <taxon>Eukaryota</taxon>
        <taxon>Metazoa</taxon>
        <taxon>Chordata</taxon>
        <taxon>Craniata</taxon>
        <taxon>Vertebrata</taxon>
        <taxon>Euteleostomi</taxon>
        <taxon>Actinopterygii</taxon>
        <taxon>Neopterygii</taxon>
        <taxon>Teleostei</taxon>
        <taxon>Neoteleostei</taxon>
        <taxon>Acanthomorphata</taxon>
        <taxon>Carangaria</taxon>
        <taxon>Carangaria incertae sedis</taxon>
        <taxon>Centropomidae</taxon>
        <taxon>Lates</taxon>
    </lineage>
</organism>
<keyword evidence="6" id="KW-0406">Ion transport</keyword>